<dbReference type="AlphaFoldDB" id="A0ABD3M382"/>
<name>A0ABD3M382_9STRA</name>
<feature type="compositionally biased region" description="Basic residues" evidence="1">
    <location>
        <begin position="173"/>
        <end position="182"/>
    </location>
</feature>
<evidence type="ECO:0000256" key="1">
    <source>
        <dbReference type="SAM" id="MobiDB-lite"/>
    </source>
</evidence>
<feature type="compositionally biased region" description="Basic and acidic residues" evidence="1">
    <location>
        <begin position="194"/>
        <end position="208"/>
    </location>
</feature>
<sequence>MAGTSPMLSVSAPAPEPTTETFQKQYGRGAGYPDDRHHHQFNLHGHPPPPQPQQFHPAPYASTSNTIHQHPPYHGHGHGGVPPPASEYQHPTPPWYYPPQNNNPVPVAHHREITSASTSSLRNASNNLNNVPPSLVTPKSHDSETMPPVGVGSTATTTTSSGQLLQKPTAKNANKKSAKSKKKDSDIKSPALNTEKEPGMEEEPKVEPMKQDFHFYAVDHYKEVHQACQRQLDAAFADGSISEANKENHLILLTTLINARLIKNWEDASPSTRAQYLKKEEADRKRFMSEDEVASRHCATLTARKRSPKQSGVERAESFGLTSTVEVPMLTGSSFSRRGGDAASRAGDKRKGDEADIDMDESPSEIYEGGM</sequence>
<protein>
    <submittedName>
        <fullName evidence="2">Uncharacterized protein</fullName>
    </submittedName>
</protein>
<dbReference type="Proteomes" id="UP001530293">
    <property type="component" value="Unassembled WGS sequence"/>
</dbReference>
<reference evidence="2 3" key="1">
    <citation type="submission" date="2024-10" db="EMBL/GenBank/DDBJ databases">
        <title>Updated reference genomes for cyclostephanoid diatoms.</title>
        <authorList>
            <person name="Roberts W.R."/>
            <person name="Alverson A.J."/>
        </authorList>
    </citation>
    <scope>NUCLEOTIDE SEQUENCE [LARGE SCALE GENOMIC DNA]</scope>
    <source>
        <strain evidence="2 3">AJA232-27</strain>
    </source>
</reference>
<keyword evidence="3" id="KW-1185">Reference proteome</keyword>
<feature type="region of interest" description="Disordered" evidence="1">
    <location>
        <begin position="1"/>
        <end position="208"/>
    </location>
</feature>
<evidence type="ECO:0000313" key="2">
    <source>
        <dbReference type="EMBL" id="KAL3758484.1"/>
    </source>
</evidence>
<organism evidence="2 3">
    <name type="scientific">Discostella pseudostelligera</name>
    <dbReference type="NCBI Taxonomy" id="259834"/>
    <lineage>
        <taxon>Eukaryota</taxon>
        <taxon>Sar</taxon>
        <taxon>Stramenopiles</taxon>
        <taxon>Ochrophyta</taxon>
        <taxon>Bacillariophyta</taxon>
        <taxon>Coscinodiscophyceae</taxon>
        <taxon>Thalassiosirophycidae</taxon>
        <taxon>Stephanodiscales</taxon>
        <taxon>Stephanodiscaceae</taxon>
        <taxon>Discostella</taxon>
    </lineage>
</organism>
<proteinExistence type="predicted"/>
<dbReference type="EMBL" id="JALLBG020000229">
    <property type="protein sequence ID" value="KAL3758484.1"/>
    <property type="molecule type" value="Genomic_DNA"/>
</dbReference>
<evidence type="ECO:0000313" key="3">
    <source>
        <dbReference type="Proteomes" id="UP001530293"/>
    </source>
</evidence>
<accession>A0ABD3M382</accession>
<feature type="compositionally biased region" description="Low complexity" evidence="1">
    <location>
        <begin position="98"/>
        <end position="107"/>
    </location>
</feature>
<feature type="compositionally biased region" description="Pro residues" evidence="1">
    <location>
        <begin position="81"/>
        <end position="97"/>
    </location>
</feature>
<gene>
    <name evidence="2" type="ORF">ACHAWU_004327</name>
</gene>
<comment type="caution">
    <text evidence="2">The sequence shown here is derived from an EMBL/GenBank/DDBJ whole genome shotgun (WGS) entry which is preliminary data.</text>
</comment>
<feature type="region of interest" description="Disordered" evidence="1">
    <location>
        <begin position="330"/>
        <end position="371"/>
    </location>
</feature>
<feature type="compositionally biased region" description="Low complexity" evidence="1">
    <location>
        <begin position="149"/>
        <end position="172"/>
    </location>
</feature>
<feature type="compositionally biased region" description="Low complexity" evidence="1">
    <location>
        <begin position="114"/>
        <end position="138"/>
    </location>
</feature>